<dbReference type="VEuPathDB" id="FungiDB:RhiirFUN_023265"/>
<feature type="non-terminal residue" evidence="2">
    <location>
        <position position="1"/>
    </location>
</feature>
<accession>A0A2I1HMA2</accession>
<dbReference type="Proteomes" id="UP000234323">
    <property type="component" value="Unassembled WGS sequence"/>
</dbReference>
<dbReference type="VEuPathDB" id="FungiDB:FUN_018714"/>
<protein>
    <recommendedName>
        <fullName evidence="4">MULE transposase domain-containing protein</fullName>
    </recommendedName>
</protein>
<name>A0A2I1HMA2_9GLOM</name>
<organism evidence="2 3">
    <name type="scientific">Rhizophagus irregularis</name>
    <dbReference type="NCBI Taxonomy" id="588596"/>
    <lineage>
        <taxon>Eukaryota</taxon>
        <taxon>Fungi</taxon>
        <taxon>Fungi incertae sedis</taxon>
        <taxon>Mucoromycota</taxon>
        <taxon>Glomeromycotina</taxon>
        <taxon>Glomeromycetes</taxon>
        <taxon>Glomerales</taxon>
        <taxon>Glomeraceae</taxon>
        <taxon>Rhizophagus</taxon>
    </lineage>
</organism>
<keyword evidence="3" id="KW-1185">Reference proteome</keyword>
<sequence>SKREGEKREKVKEREKWKKKEGKGGKDERKRKEKIEKKKATVVFSWNSLPEVLKSILPQNYSYLIENFNELPSYRTTENFIIPQFELDVFVDIDNEERAREWFMAFESKSKTTMPETKRYEFKGKHVLFREMRHCIHSDKVKKKQGSREIKRQQSSQLRNTNCTSTIHLRLERWRIELSHPLEVNIKFTHNHVIISAESLSFRRVNEKVRERFLELFKDGHSPASAMYTHEDELYLSAADEQELLLLLADRASNPDYDYIFNLFRQYRQDSLGDRNGSAMFRRLAEVVNDYNNSGKGRAILQEYDSRSGKAFILCVVTGLMSRVHEKILQSSEICYMDASASFEPLNTSITLLYTSCAVGALPLGLFITSDELEITLEKALNLLKSILLQHAFYGRGAQLGPKIFLTDDSSAERNALELCWPESIRLLCTFHVLQAFWRWLHNSKHYINKADREPIMQKMKEILYAPSDLEMHKYYCEFKQRFYGYTAEDSSFYASLHAEFIPQDREGLQMETTTPNSNLTIEYSESNKNVEDDITTFINFLEEIKEDYSNGCAQLHTALNKFAERYKAAKLKSIPRLVSFLYDINRELDPAVNIRSGSMIRVQVESVKRRKTEGSGRKRKPFSITNNKENLENSDPQIIPGRKTKKIGKKEHNLSKNVLKNQLN</sequence>
<comment type="caution">
    <text evidence="2">The sequence shown here is derived from an EMBL/GenBank/DDBJ whole genome shotgun (WGS) entry which is preliminary data.</text>
</comment>
<dbReference type="PANTHER" id="PTHR35385:SF2">
    <property type="entry name" value="PROTEIN B, PUTATIVE-RELATED"/>
    <property type="match status" value="1"/>
</dbReference>
<evidence type="ECO:0008006" key="4">
    <source>
        <dbReference type="Google" id="ProtNLM"/>
    </source>
</evidence>
<evidence type="ECO:0000256" key="1">
    <source>
        <dbReference type="SAM" id="MobiDB-lite"/>
    </source>
</evidence>
<dbReference type="AlphaFoldDB" id="A0A2I1HMA2"/>
<dbReference type="VEuPathDB" id="FungiDB:FUN_017278"/>
<proteinExistence type="predicted"/>
<gene>
    <name evidence="2" type="ORF">RhiirA4_517008</name>
</gene>
<evidence type="ECO:0000313" key="3">
    <source>
        <dbReference type="Proteomes" id="UP000234323"/>
    </source>
</evidence>
<dbReference type="PANTHER" id="PTHR35385">
    <property type="entry name" value="PROTEIN B, PUTATIVE-RELATED-RELATED"/>
    <property type="match status" value="1"/>
</dbReference>
<dbReference type="VEuPathDB" id="FungiDB:RhiirA1_541433"/>
<feature type="region of interest" description="Disordered" evidence="1">
    <location>
        <begin position="1"/>
        <end position="32"/>
    </location>
</feature>
<feature type="compositionally biased region" description="Polar residues" evidence="1">
    <location>
        <begin position="624"/>
        <end position="637"/>
    </location>
</feature>
<evidence type="ECO:0000313" key="2">
    <source>
        <dbReference type="EMBL" id="PKY60012.1"/>
    </source>
</evidence>
<reference evidence="2 3" key="1">
    <citation type="submission" date="2015-10" db="EMBL/GenBank/DDBJ databases">
        <title>Genome analyses suggest a sexual origin of heterokaryosis in a supposedly ancient asexual fungus.</title>
        <authorList>
            <person name="Ropars J."/>
            <person name="Sedzielewska K."/>
            <person name="Noel J."/>
            <person name="Charron P."/>
            <person name="Farinelli L."/>
            <person name="Marton T."/>
            <person name="Kruger M."/>
            <person name="Pelin A."/>
            <person name="Brachmann A."/>
            <person name="Corradi N."/>
        </authorList>
    </citation>
    <scope>NUCLEOTIDE SEQUENCE [LARGE SCALE GENOMIC DNA]</scope>
    <source>
        <strain evidence="2 3">A4</strain>
    </source>
</reference>
<dbReference type="EMBL" id="LLXI01003913">
    <property type="protein sequence ID" value="PKY60012.1"/>
    <property type="molecule type" value="Genomic_DNA"/>
</dbReference>
<feature type="region of interest" description="Disordered" evidence="1">
    <location>
        <begin position="610"/>
        <end position="642"/>
    </location>
</feature>